<protein>
    <submittedName>
        <fullName evidence="1">Uncharacterized protein</fullName>
    </submittedName>
</protein>
<accession>A0A2Z4QES1</accession>
<evidence type="ECO:0000313" key="2">
    <source>
        <dbReference type="Proteomes" id="UP000251795"/>
    </source>
</evidence>
<gene>
    <name evidence="1" type="ORF">Alexandra_282</name>
</gene>
<dbReference type="Proteomes" id="UP000251795">
    <property type="component" value="Segment"/>
</dbReference>
<organism evidence="1 2">
    <name type="scientific">Erwinia phage vB_EamM_Alexandra</name>
    <dbReference type="NCBI Taxonomy" id="2201424"/>
    <lineage>
        <taxon>Viruses</taxon>
        <taxon>Duplodnaviria</taxon>
        <taxon>Heunggongvirae</taxon>
        <taxon>Uroviricota</taxon>
        <taxon>Caudoviricetes</taxon>
        <taxon>Alexandravirus</taxon>
        <taxon>Alexandravirus alexandra</taxon>
    </lineage>
</organism>
<dbReference type="EMBL" id="MH248138">
    <property type="protein sequence ID" value="AWY08539.1"/>
    <property type="molecule type" value="Genomic_DNA"/>
</dbReference>
<keyword evidence="2" id="KW-1185">Reference proteome</keyword>
<sequence length="125" mass="14991">MALMFTEKHRKQFGRDSKDPQYHGDACEAVYNHGMELLREHKRLTLLIGAKRRTRLDKGAPLTKCFRKHWIEDKKLANEDTRPIAMLIARFKEVSVLLKLARMNYTDLHKRRHGFTRPSYFHWRD</sequence>
<reference evidence="1 2" key="1">
    <citation type="submission" date="2018-04" db="EMBL/GenBank/DDBJ databases">
        <authorList>
            <person name="Go L.Y."/>
            <person name="Mitchell J.A."/>
        </authorList>
    </citation>
    <scope>NUCLEOTIDE SEQUENCE [LARGE SCALE GENOMIC DNA]</scope>
</reference>
<evidence type="ECO:0000313" key="1">
    <source>
        <dbReference type="EMBL" id="AWY08539.1"/>
    </source>
</evidence>
<name>A0A2Z4QES1_9CAUD</name>
<proteinExistence type="predicted"/>